<gene>
    <name evidence="10" type="ORF">FOL47_010309</name>
</gene>
<evidence type="ECO:0000313" key="11">
    <source>
        <dbReference type="Proteomes" id="UP000591131"/>
    </source>
</evidence>
<protein>
    <recommendedName>
        <fullName evidence="12">Nuclease S1</fullName>
    </recommendedName>
</protein>
<evidence type="ECO:0000256" key="2">
    <source>
        <dbReference type="ARBA" id="ARBA00022722"/>
    </source>
</evidence>
<dbReference type="GO" id="GO:0046872">
    <property type="term" value="F:metal ion binding"/>
    <property type="evidence" value="ECO:0007669"/>
    <property type="project" value="UniProtKB-KW"/>
</dbReference>
<feature type="region of interest" description="Disordered" evidence="8">
    <location>
        <begin position="308"/>
        <end position="347"/>
    </location>
</feature>
<comment type="similarity">
    <text evidence="1">Belongs to the nuclease type I family.</text>
</comment>
<keyword evidence="4" id="KW-0255">Endonuclease</keyword>
<keyword evidence="7" id="KW-0325">Glycoprotein</keyword>
<dbReference type="GO" id="GO:0004519">
    <property type="term" value="F:endonuclease activity"/>
    <property type="evidence" value="ECO:0007669"/>
    <property type="project" value="UniProtKB-KW"/>
</dbReference>
<name>A0A7J6MRM2_PERCH</name>
<organism evidence="10 11">
    <name type="scientific">Perkinsus chesapeaki</name>
    <name type="common">Clam parasite</name>
    <name type="synonym">Perkinsus andrewsi</name>
    <dbReference type="NCBI Taxonomy" id="330153"/>
    <lineage>
        <taxon>Eukaryota</taxon>
        <taxon>Sar</taxon>
        <taxon>Alveolata</taxon>
        <taxon>Perkinsozoa</taxon>
        <taxon>Perkinsea</taxon>
        <taxon>Perkinsida</taxon>
        <taxon>Perkinsidae</taxon>
        <taxon>Perkinsus</taxon>
    </lineage>
</organism>
<keyword evidence="11" id="KW-1185">Reference proteome</keyword>
<comment type="caution">
    <text evidence="10">The sequence shown here is derived from an EMBL/GenBank/DDBJ whole genome shotgun (WGS) entry which is preliminary data.</text>
</comment>
<evidence type="ECO:0000313" key="10">
    <source>
        <dbReference type="EMBL" id="KAF4673631.1"/>
    </source>
</evidence>
<dbReference type="GO" id="GO:0003676">
    <property type="term" value="F:nucleic acid binding"/>
    <property type="evidence" value="ECO:0007669"/>
    <property type="project" value="InterPro"/>
</dbReference>
<dbReference type="Gene3D" id="1.10.575.10">
    <property type="entry name" value="P1 Nuclease"/>
    <property type="match status" value="1"/>
</dbReference>
<evidence type="ECO:0008006" key="12">
    <source>
        <dbReference type="Google" id="ProtNLM"/>
    </source>
</evidence>
<sequence length="373" mass="41337">MIPSFRSIVLSLLFITDKVLCWGPDGHAAIAEIADTRMSSKARKWVYEIMGNGYRLATSASWADNILYGNESSEWQWSKPLHYADTDACEFNYSRDCPNDVCVAGAIKNYTAQLTNTSLSMQQRQDAVKFLTHFMGDIHQPLHAGRYVDEGGNTIGVAINFANYEKTNLHKVWDEKMIDEFEEELYPGVYVQQDEDYNMDRTQYWSVTADEIGQELNAGGQYAGKVASWLSKCESLGLDVCVNEMVQESASLACMISYVNVDGSQIGNNDSLSFEYHNSRIDTIKEQLAKGAVRLAWVLDNTFDNFTTTTPAPTTTSTTTLSSSTSSAQPVVSTTSSPSSGSPSDSSSDAFQFGEHNAFWICLFGIFTVMMSL</sequence>
<keyword evidence="5" id="KW-0378">Hydrolase</keyword>
<dbReference type="InterPro" id="IPR008947">
    <property type="entry name" value="PLipase_C/P1_nuclease_dom_sf"/>
</dbReference>
<dbReference type="OrthoDB" id="441446at2759"/>
<evidence type="ECO:0000256" key="3">
    <source>
        <dbReference type="ARBA" id="ARBA00022723"/>
    </source>
</evidence>
<feature type="signal peptide" evidence="9">
    <location>
        <begin position="1"/>
        <end position="21"/>
    </location>
</feature>
<reference evidence="10 11" key="1">
    <citation type="submission" date="2020-04" db="EMBL/GenBank/DDBJ databases">
        <title>Perkinsus chesapeaki whole genome sequence.</title>
        <authorList>
            <person name="Bogema D.R."/>
        </authorList>
    </citation>
    <scope>NUCLEOTIDE SEQUENCE [LARGE SCALE GENOMIC DNA]</scope>
    <source>
        <strain evidence="10">ATCC PRA-425</strain>
    </source>
</reference>
<dbReference type="PANTHER" id="PTHR33146">
    <property type="entry name" value="ENDONUCLEASE 4"/>
    <property type="match status" value="1"/>
</dbReference>
<dbReference type="Proteomes" id="UP000591131">
    <property type="component" value="Unassembled WGS sequence"/>
</dbReference>
<dbReference type="Pfam" id="PF02265">
    <property type="entry name" value="S1-P1_nuclease"/>
    <property type="match status" value="1"/>
</dbReference>
<dbReference type="GO" id="GO:0006308">
    <property type="term" value="P:DNA catabolic process"/>
    <property type="evidence" value="ECO:0007669"/>
    <property type="project" value="InterPro"/>
</dbReference>
<keyword evidence="9" id="KW-0732">Signal</keyword>
<dbReference type="SUPFAM" id="SSF48537">
    <property type="entry name" value="Phospholipase C/P1 nuclease"/>
    <property type="match status" value="1"/>
</dbReference>
<evidence type="ECO:0000256" key="8">
    <source>
        <dbReference type="SAM" id="MobiDB-lite"/>
    </source>
</evidence>
<dbReference type="GO" id="GO:0016788">
    <property type="term" value="F:hydrolase activity, acting on ester bonds"/>
    <property type="evidence" value="ECO:0007669"/>
    <property type="project" value="InterPro"/>
</dbReference>
<evidence type="ECO:0000256" key="5">
    <source>
        <dbReference type="ARBA" id="ARBA00022801"/>
    </source>
</evidence>
<proteinExistence type="inferred from homology"/>
<evidence type="ECO:0000256" key="4">
    <source>
        <dbReference type="ARBA" id="ARBA00022759"/>
    </source>
</evidence>
<dbReference type="InterPro" id="IPR003154">
    <property type="entry name" value="S1/P1nuclease"/>
</dbReference>
<evidence type="ECO:0000256" key="7">
    <source>
        <dbReference type="ARBA" id="ARBA00023180"/>
    </source>
</evidence>
<evidence type="ECO:0000256" key="6">
    <source>
        <dbReference type="ARBA" id="ARBA00023157"/>
    </source>
</evidence>
<evidence type="ECO:0000256" key="9">
    <source>
        <dbReference type="SAM" id="SignalP"/>
    </source>
</evidence>
<evidence type="ECO:0000256" key="1">
    <source>
        <dbReference type="ARBA" id="ARBA00009547"/>
    </source>
</evidence>
<keyword evidence="3" id="KW-0479">Metal-binding</keyword>
<dbReference type="PANTHER" id="PTHR33146:SF26">
    <property type="entry name" value="ENDONUCLEASE 4"/>
    <property type="match status" value="1"/>
</dbReference>
<dbReference type="CDD" id="cd11010">
    <property type="entry name" value="S1-P1_nuclease"/>
    <property type="match status" value="1"/>
</dbReference>
<accession>A0A7J6MRM2</accession>
<dbReference type="AlphaFoldDB" id="A0A7J6MRM2"/>
<dbReference type="EMBL" id="JAAPAO010000079">
    <property type="protein sequence ID" value="KAF4673631.1"/>
    <property type="molecule type" value="Genomic_DNA"/>
</dbReference>
<keyword evidence="6" id="KW-1015">Disulfide bond</keyword>
<keyword evidence="2" id="KW-0540">Nuclease</keyword>
<feature type="chain" id="PRO_5029910686" description="Nuclease S1" evidence="9">
    <location>
        <begin position="22"/>
        <end position="373"/>
    </location>
</feature>